<dbReference type="SUPFAM" id="SSF53335">
    <property type="entry name" value="S-adenosyl-L-methionine-dependent methyltransferases"/>
    <property type="match status" value="1"/>
</dbReference>
<evidence type="ECO:0000256" key="3">
    <source>
        <dbReference type="ARBA" id="ARBA00022691"/>
    </source>
</evidence>
<dbReference type="InterPro" id="IPR016461">
    <property type="entry name" value="COMT-like"/>
</dbReference>
<dbReference type="AlphaFoldDB" id="A0AAI8YU83"/>
<dbReference type="PROSITE" id="PS51683">
    <property type="entry name" value="SAM_OMT_II"/>
    <property type="match status" value="1"/>
</dbReference>
<dbReference type="Gene3D" id="3.40.50.150">
    <property type="entry name" value="Vaccinia Virus protein VP39"/>
    <property type="match status" value="1"/>
</dbReference>
<dbReference type="EMBL" id="CAVMBE010000008">
    <property type="protein sequence ID" value="CAK3877684.1"/>
    <property type="molecule type" value="Genomic_DNA"/>
</dbReference>
<proteinExistence type="predicted"/>
<keyword evidence="2" id="KW-0808">Transferase</keyword>
<comment type="caution">
    <text evidence="5">The sequence shown here is derived from an EMBL/GenBank/DDBJ whole genome shotgun (WGS) entry which is preliminary data.</text>
</comment>
<name>A0AAI8YU83_9PEZI</name>
<organism evidence="5 6">
    <name type="scientific">Lecanosticta acicola</name>
    <dbReference type="NCBI Taxonomy" id="111012"/>
    <lineage>
        <taxon>Eukaryota</taxon>
        <taxon>Fungi</taxon>
        <taxon>Dikarya</taxon>
        <taxon>Ascomycota</taxon>
        <taxon>Pezizomycotina</taxon>
        <taxon>Dothideomycetes</taxon>
        <taxon>Dothideomycetidae</taxon>
        <taxon>Mycosphaerellales</taxon>
        <taxon>Mycosphaerellaceae</taxon>
        <taxon>Lecanosticta</taxon>
    </lineage>
</organism>
<evidence type="ECO:0000313" key="6">
    <source>
        <dbReference type="Proteomes" id="UP001296104"/>
    </source>
</evidence>
<reference evidence="5" key="1">
    <citation type="submission" date="2023-11" db="EMBL/GenBank/DDBJ databases">
        <authorList>
            <person name="Alioto T."/>
            <person name="Alioto T."/>
            <person name="Gomez Garrido J."/>
        </authorList>
    </citation>
    <scope>NUCLEOTIDE SEQUENCE</scope>
</reference>
<keyword evidence="3" id="KW-0949">S-adenosyl-L-methionine</keyword>
<accession>A0AAI8YU83</accession>
<evidence type="ECO:0000259" key="4">
    <source>
        <dbReference type="Pfam" id="PF00891"/>
    </source>
</evidence>
<evidence type="ECO:0000256" key="2">
    <source>
        <dbReference type="ARBA" id="ARBA00022679"/>
    </source>
</evidence>
<sequence length="299" mass="33704">MRHRRKGPSPGSPLCCDRRHTSFSRTLAENALIRNAFAFTIEENLSASARATDALQKHPASEEPTLSGWGLMHQAKQPMFQELQKHYPIRHAAASTAMDSWDSFIPPAPLLHNYRWEDVKTFVDIGGGRGPVSIALARLSLATKFVVQELEVPSNVQLPADVQDRVTFMAHDMFQPQPVKDADVYFFRSVFHDWPDKYCVKILLALIPGLKPGARVVINDACMPPAGTLPPAANRVKRQWDLNMMLLFNGLDREETDWAHLFERADKRFKFLGVKTPTKNVEGVPPAFLLNIIEAVWEP</sequence>
<dbReference type="PANTHER" id="PTHR43712:SF16">
    <property type="entry name" value="O-METHYLTRANSFERASE ELCB"/>
    <property type="match status" value="1"/>
</dbReference>
<dbReference type="Proteomes" id="UP001296104">
    <property type="component" value="Unassembled WGS sequence"/>
</dbReference>
<dbReference type="GO" id="GO:0032259">
    <property type="term" value="P:methylation"/>
    <property type="evidence" value="ECO:0007669"/>
    <property type="project" value="UniProtKB-KW"/>
</dbReference>
<feature type="domain" description="O-methyltransferase C-terminal" evidence="4">
    <location>
        <begin position="105"/>
        <end position="265"/>
    </location>
</feature>
<dbReference type="Pfam" id="PF00891">
    <property type="entry name" value="Methyltransf_2"/>
    <property type="match status" value="1"/>
</dbReference>
<evidence type="ECO:0000256" key="1">
    <source>
        <dbReference type="ARBA" id="ARBA00022603"/>
    </source>
</evidence>
<keyword evidence="6" id="KW-1185">Reference proteome</keyword>
<protein>
    <submittedName>
        <fullName evidence="5">O-methyltransferase gsfB</fullName>
    </submittedName>
</protein>
<gene>
    <name evidence="5" type="ORF">LECACI_7A002088</name>
</gene>
<dbReference type="InterPro" id="IPR001077">
    <property type="entry name" value="COMT_C"/>
</dbReference>
<evidence type="ECO:0000313" key="5">
    <source>
        <dbReference type="EMBL" id="CAK3877684.1"/>
    </source>
</evidence>
<dbReference type="PANTHER" id="PTHR43712">
    <property type="entry name" value="PUTATIVE (AFU_ORTHOLOGUE AFUA_4G14580)-RELATED"/>
    <property type="match status" value="1"/>
</dbReference>
<keyword evidence="1" id="KW-0489">Methyltransferase</keyword>
<dbReference type="GO" id="GO:0008171">
    <property type="term" value="F:O-methyltransferase activity"/>
    <property type="evidence" value="ECO:0007669"/>
    <property type="project" value="InterPro"/>
</dbReference>
<dbReference type="InterPro" id="IPR029063">
    <property type="entry name" value="SAM-dependent_MTases_sf"/>
</dbReference>